<comment type="caution">
    <text evidence="2">The sequence shown here is derived from an EMBL/GenBank/DDBJ whole genome shotgun (WGS) entry which is preliminary data.</text>
</comment>
<evidence type="ECO:0000313" key="3">
    <source>
        <dbReference type="Proteomes" id="UP000601435"/>
    </source>
</evidence>
<dbReference type="Proteomes" id="UP000601435">
    <property type="component" value="Unassembled WGS sequence"/>
</dbReference>
<name>A0A812YIT8_9DINO</name>
<feature type="compositionally biased region" description="Basic and acidic residues" evidence="1">
    <location>
        <begin position="100"/>
        <end position="112"/>
    </location>
</feature>
<reference evidence="2" key="1">
    <citation type="submission" date="2021-02" db="EMBL/GenBank/DDBJ databases">
        <authorList>
            <person name="Dougan E. K."/>
            <person name="Rhodes N."/>
            <person name="Thang M."/>
            <person name="Chan C."/>
        </authorList>
    </citation>
    <scope>NUCLEOTIDE SEQUENCE</scope>
</reference>
<dbReference type="OrthoDB" id="446910at2759"/>
<accession>A0A812YIT8</accession>
<proteinExistence type="predicted"/>
<dbReference type="EMBL" id="CAJNJA010042439">
    <property type="protein sequence ID" value="CAE7783923.1"/>
    <property type="molecule type" value="Genomic_DNA"/>
</dbReference>
<gene>
    <name evidence="2" type="primary">F5</name>
    <name evidence="2" type="ORF">SNEC2469_LOCUS22988</name>
</gene>
<sequence length="204" mass="22200">DRQFFFGGERFKMFKDIVKEHGQSDHELFLCWEEAKVTSSHENSVTTNQNIHVNMDGALARDLRSGVPPMKIDPSGRTAQPASRCEDPGPTGKGKGKGKTKNDGGLKGDGKTKKPPNYSAKAHGKVKLGRSTLTDAKSETLASGYISQIRLYQAPMEAATEALDWRLVEGAKDEAALLPLVQTLEKAVESYTNAVRPIKALFAA</sequence>
<evidence type="ECO:0000256" key="1">
    <source>
        <dbReference type="SAM" id="MobiDB-lite"/>
    </source>
</evidence>
<feature type="non-terminal residue" evidence="2">
    <location>
        <position position="204"/>
    </location>
</feature>
<organism evidence="2 3">
    <name type="scientific">Symbiodinium necroappetens</name>
    <dbReference type="NCBI Taxonomy" id="1628268"/>
    <lineage>
        <taxon>Eukaryota</taxon>
        <taxon>Sar</taxon>
        <taxon>Alveolata</taxon>
        <taxon>Dinophyceae</taxon>
        <taxon>Suessiales</taxon>
        <taxon>Symbiodiniaceae</taxon>
        <taxon>Symbiodinium</taxon>
    </lineage>
</organism>
<keyword evidence="3" id="KW-1185">Reference proteome</keyword>
<dbReference type="AlphaFoldDB" id="A0A812YIT8"/>
<protein>
    <submittedName>
        <fullName evidence="2">F5 protein</fullName>
    </submittedName>
</protein>
<evidence type="ECO:0000313" key="2">
    <source>
        <dbReference type="EMBL" id="CAE7783923.1"/>
    </source>
</evidence>
<feature type="region of interest" description="Disordered" evidence="1">
    <location>
        <begin position="64"/>
        <end position="131"/>
    </location>
</feature>